<evidence type="ECO:0000313" key="3">
    <source>
        <dbReference type="EMBL" id="PLW43493.1"/>
    </source>
</evidence>
<accession>A0A2N5SXU4</accession>
<keyword evidence="1" id="KW-0732">Signal</keyword>
<evidence type="ECO:0008006" key="6">
    <source>
        <dbReference type="Google" id="ProtNLM"/>
    </source>
</evidence>
<dbReference type="EMBL" id="PGCJ01000838">
    <property type="protein sequence ID" value="PLW18050.1"/>
    <property type="molecule type" value="Genomic_DNA"/>
</dbReference>
<proteinExistence type="predicted"/>
<name>A0A2N5SXU4_9BASI</name>
<keyword evidence="4" id="KW-1185">Reference proteome</keyword>
<organism evidence="2 4">
    <name type="scientific">Puccinia coronata f. sp. avenae</name>
    <dbReference type="NCBI Taxonomy" id="200324"/>
    <lineage>
        <taxon>Eukaryota</taxon>
        <taxon>Fungi</taxon>
        <taxon>Dikarya</taxon>
        <taxon>Basidiomycota</taxon>
        <taxon>Pucciniomycotina</taxon>
        <taxon>Pucciniomycetes</taxon>
        <taxon>Pucciniales</taxon>
        <taxon>Pucciniaceae</taxon>
        <taxon>Puccinia</taxon>
    </lineage>
</organism>
<sequence>MHFFKTTIIAIAAICSISLSVTAQSIVHCEQDRSICACTSPAPPAPGRPNRWHGGSPFYDTPSSPPQFWALADPIPPCVSSSFSIYPIYSQQVQPSRRPQLLPLWRARKRDPMLQRGFPRGSLGL</sequence>
<dbReference type="Proteomes" id="UP000235392">
    <property type="component" value="Unassembled WGS sequence"/>
</dbReference>
<feature type="chain" id="PRO_5015083614" description="Extracellular membrane protein CFEM domain-containing protein" evidence="1">
    <location>
        <begin position="24"/>
        <end position="125"/>
    </location>
</feature>
<dbReference type="Proteomes" id="UP000235388">
    <property type="component" value="Unassembled WGS sequence"/>
</dbReference>
<evidence type="ECO:0000313" key="5">
    <source>
        <dbReference type="Proteomes" id="UP000235392"/>
    </source>
</evidence>
<gene>
    <name evidence="2" type="ORF">PCANC_14723</name>
    <name evidence="3" type="ORF">PCASD_06743</name>
</gene>
<reference evidence="4 5" key="1">
    <citation type="submission" date="2017-11" db="EMBL/GenBank/DDBJ databases">
        <title>De novo assembly and phasing of dikaryotic genomes from two isolates of Puccinia coronata f. sp. avenae, the causal agent of oat crown rust.</title>
        <authorList>
            <person name="Miller M.E."/>
            <person name="Zhang Y."/>
            <person name="Omidvar V."/>
            <person name="Sperschneider J."/>
            <person name="Schwessinger B."/>
            <person name="Raley C."/>
            <person name="Palmer J.M."/>
            <person name="Garnica D."/>
            <person name="Upadhyaya N."/>
            <person name="Rathjen J."/>
            <person name="Taylor J.M."/>
            <person name="Park R.F."/>
            <person name="Dodds P.N."/>
            <person name="Hirsch C.D."/>
            <person name="Kianian S.F."/>
            <person name="Figueroa M."/>
        </authorList>
    </citation>
    <scope>NUCLEOTIDE SEQUENCE [LARGE SCALE GENOMIC DNA]</scope>
    <source>
        <strain evidence="2">12NC29</strain>
        <strain evidence="3">12SD80</strain>
    </source>
</reference>
<feature type="signal peptide" evidence="1">
    <location>
        <begin position="1"/>
        <end position="23"/>
    </location>
</feature>
<evidence type="ECO:0000313" key="4">
    <source>
        <dbReference type="Proteomes" id="UP000235388"/>
    </source>
</evidence>
<protein>
    <recommendedName>
        <fullName evidence="6">Extracellular membrane protein CFEM domain-containing protein</fullName>
    </recommendedName>
</protein>
<evidence type="ECO:0000313" key="2">
    <source>
        <dbReference type="EMBL" id="PLW18050.1"/>
    </source>
</evidence>
<dbReference type="EMBL" id="PGCI01000067">
    <property type="protein sequence ID" value="PLW43493.1"/>
    <property type="molecule type" value="Genomic_DNA"/>
</dbReference>
<evidence type="ECO:0000256" key="1">
    <source>
        <dbReference type="SAM" id="SignalP"/>
    </source>
</evidence>
<dbReference type="AlphaFoldDB" id="A0A2N5SXU4"/>
<comment type="caution">
    <text evidence="2">The sequence shown here is derived from an EMBL/GenBank/DDBJ whole genome shotgun (WGS) entry which is preliminary data.</text>
</comment>